<organism evidence="1 2">
    <name type="scientific">Rhabditophanes sp. KR3021</name>
    <dbReference type="NCBI Taxonomy" id="114890"/>
    <lineage>
        <taxon>Eukaryota</taxon>
        <taxon>Metazoa</taxon>
        <taxon>Ecdysozoa</taxon>
        <taxon>Nematoda</taxon>
        <taxon>Chromadorea</taxon>
        <taxon>Rhabditida</taxon>
        <taxon>Tylenchina</taxon>
        <taxon>Panagrolaimomorpha</taxon>
        <taxon>Strongyloidoidea</taxon>
        <taxon>Alloionematidae</taxon>
        <taxon>Rhabditophanes</taxon>
    </lineage>
</organism>
<dbReference type="WBParaSite" id="RSKR_0000193500.1">
    <property type="protein sequence ID" value="RSKR_0000193500.1"/>
    <property type="gene ID" value="RSKR_0000193500"/>
</dbReference>
<proteinExistence type="predicted"/>
<sequence length="1745" mass="202733">MSPSADELDNTYYSNLDNIEDMEDENTVNIRSPIQVDILESEDEDVEEDSEGDSSDTLHGSSESEITSHNDHDFLSGNYDNNSNSDKGSAMDESFSSQSSIGSVACYEKVEQDWSDYLDGGDESLELKEMELKVKLVTAVKKIGFGLKEDAFLELIEIYRDPLVLQFVVDINNFTIPPEKTEKTLLPLKERIFYTTCIHLSGLVENSVFFLLQALTINPHDGLFYKTSKAAIEQHQFRYAIYTLLRCKKSKEVHQGLLICYYFTANKYGLMNVLEVLFKEYTNNVLAAAIINFMKNDNYKFIDERFPQELLKRYTEYLTPDIYKKENYGTIYEKLVAIKTYLENKPPDYDSNESFDLKIRLHKDMNVQDFIKRLFKAYDLLASNKRFMHANYFYAYETLEVQAPPVECVQMEEKFAEISDDKSSSDILNAKSRTNPSDDVNSGSSISPETVSTLTSAISLLPDLSTFESSPLCISTEINGEVIFINTNEVLRAASNNLSDHNSDIQSPLALFEKNVMESSLESRIILSQIQDPIYHTDDSEESINIIAEVRDVVEHMILFVSEKVDRDDNLINERNKSGDGVNSFGHLTLKDYGPKTIRTRNKCSDKDRYSDDDSFTQHLSNLKYWMYLEDATRPESLLKKYLPSFSKDGCLAENSEFSKTYYEEREENVMFEVQDYFQTALEEFGENKSSSPINLIAHFLEFVSKQYGKVIPKRCHVLLFKLYELFVETMMDYRTEYRYYPVHIMMAELKNSKALEICEIIVLYSHYYIDDDLGKMDKETLQMIKDFSVRFVWAFSFDWNRDSIKTRKLSRHFLKSILIYSGREIWSFKESRHVINLRTFYRRAYLIMKLFIKNHIVEEYEEELWQEVIFLITSQLDWMQETEEDRICFLSMLFKAYIHVNEYNSSCKIAIILIDAISEFSRTSTNQNPYSGVAKTVFYLLNKSVFKETNEKIERNVAQDLGFALFDYFKVGKNLHNVDLWLLCVQITKVMAPLIENQDDVMTMFKEIEFKSTNPLPSRSLMIFEMAHSYLSDLDCCTIDDGALLKAYLKELKRVTRKNEFIYAELNSNKNNNTLKLITNSINFELNQCICCLFKDITLKCRSKVYEHETENIEATWELANIIFPLLIPGPIPVFDDKSKISSDILEIITKKFDFVLNFECNKGDRFKALKELDEFWETSSINILSLDFNDDLSGLLKWPRIKMLKKYSKKAYLSSIALYVLSYMKFQAASTKMEAIAYGKQFLISAKIKKLIPLESSALAIIALSSSYQLLDLPLEKQVKHYHKYLLPFYMSLCHKPDEPILQFEFGCTLYQLRGLMKRYLENENVDFYWREKLKIWIAMLPKKIIVFLENARKFDPEEDVYSSWTIDYFMAKSLGKQLGISLSECLSRYHAAAIALRKSGDVTGAKMLRGTQQGIESMEIYYKVHSHIYKLFKQYEQTFDQKTKGYLGSEIKIAAAYINIFKEHDVVKKYEYQDHEFVDTFEYDVSCDLRRYNSGIFDNITTEGDFEIARAELIQLCIEAFENIVKKFNHYKVCYRLAIIAEENSERNKFGDLLYGKIFNVKKKLSVLHNIFENFPFIKCVDIQRNSNSKYHIAKILKLAYEAAWRSKSPLKMGHLLYNVMVSTLSGSYLFEKDFTRLRSSCIRALEGYANKAKGLIANSTETSIPNDLLIIYECFSKTKFVTETNLIKDMESIIPFTTYKRILKKRKAVPDEDGRQKQAKTAANENIMSLLSSIQHLARGA</sequence>
<evidence type="ECO:0000313" key="2">
    <source>
        <dbReference type="WBParaSite" id="RSKR_0000193500.1"/>
    </source>
</evidence>
<protein>
    <submittedName>
        <fullName evidence="2">LisH domain-containing protein</fullName>
    </submittedName>
</protein>
<reference evidence="2" key="1">
    <citation type="submission" date="2016-11" db="UniProtKB">
        <authorList>
            <consortium name="WormBaseParasite"/>
        </authorList>
    </citation>
    <scope>IDENTIFICATION</scope>
    <source>
        <strain evidence="2">KR3021</strain>
    </source>
</reference>
<dbReference type="Proteomes" id="UP000095286">
    <property type="component" value="Unplaced"/>
</dbReference>
<name>A0AC35TL72_9BILA</name>
<evidence type="ECO:0000313" key="1">
    <source>
        <dbReference type="Proteomes" id="UP000095286"/>
    </source>
</evidence>
<accession>A0AC35TL72</accession>